<dbReference type="OrthoDB" id="3804952at2"/>
<dbReference type="InterPro" id="IPR001077">
    <property type="entry name" value="COMT_C"/>
</dbReference>
<dbReference type="PROSITE" id="PS51683">
    <property type="entry name" value="SAM_OMT_II"/>
    <property type="match status" value="1"/>
</dbReference>
<dbReference type="EMBL" id="AOHO01000012">
    <property type="protein sequence ID" value="EME65683.1"/>
    <property type="molecule type" value="Genomic_DNA"/>
</dbReference>
<evidence type="ECO:0000313" key="6">
    <source>
        <dbReference type="EMBL" id="EME65683.1"/>
    </source>
</evidence>
<dbReference type="PANTHER" id="PTHR43712:SF2">
    <property type="entry name" value="O-METHYLTRANSFERASE CICE"/>
    <property type="match status" value="1"/>
</dbReference>
<dbReference type="AlphaFoldDB" id="M2ZYA5"/>
<comment type="caution">
    <text evidence="6">The sequence shown here is derived from an EMBL/GenBank/DDBJ whole genome shotgun (WGS) entry which is preliminary data.</text>
</comment>
<dbReference type="GO" id="GO:0046983">
    <property type="term" value="F:protein dimerization activity"/>
    <property type="evidence" value="ECO:0007669"/>
    <property type="project" value="InterPro"/>
</dbReference>
<name>M2ZYA5_9PSEU</name>
<dbReference type="Gene3D" id="3.40.50.150">
    <property type="entry name" value="Vaccinia Virus protein VP39"/>
    <property type="match status" value="1"/>
</dbReference>
<dbReference type="RefSeq" id="WP_007028004.1">
    <property type="nucleotide sequence ID" value="NZ_AOHO01000012.1"/>
</dbReference>
<accession>M2ZYA5</accession>
<gene>
    <name evidence="6" type="ORF">H074_00267</name>
</gene>
<dbReference type="InterPro" id="IPR012967">
    <property type="entry name" value="COMT_dimerisation"/>
</dbReference>
<evidence type="ECO:0000313" key="7">
    <source>
        <dbReference type="Proteomes" id="UP000054226"/>
    </source>
</evidence>
<dbReference type="GO" id="GO:0008171">
    <property type="term" value="F:O-methyltransferase activity"/>
    <property type="evidence" value="ECO:0007669"/>
    <property type="project" value="InterPro"/>
</dbReference>
<dbReference type="Gene3D" id="1.10.10.10">
    <property type="entry name" value="Winged helix-like DNA-binding domain superfamily/Winged helix DNA-binding domain"/>
    <property type="match status" value="1"/>
</dbReference>
<keyword evidence="7" id="KW-1185">Reference proteome</keyword>
<dbReference type="PATRIC" id="fig|1284240.4.peg.51"/>
<dbReference type="InterPro" id="IPR036388">
    <property type="entry name" value="WH-like_DNA-bd_sf"/>
</dbReference>
<keyword evidence="1 6" id="KW-0489">Methyltransferase</keyword>
<dbReference type="InterPro" id="IPR016461">
    <property type="entry name" value="COMT-like"/>
</dbReference>
<keyword evidence="3" id="KW-0949">S-adenosyl-L-methionine</keyword>
<sequence>MLDTEDERRLRDVIGRLGGLTAAGSFAHVLGSPVDPGIANAVRFDHAALLVFPDTVSDVRDFLAASGFVAGPSVPSRVVRARLAERHQVPEEELEVTIVHGRPSDGAPGGLEIFVLPREAADAIAPGLVDQERATGEESHAGWLVAPERLEQARRTCLHLSSMTPDGGGYNPCDDRDSGGRSVVYFKTGPDGDGRRSRIELTAHGQHAEVLAAHLTEPARSAGEHKALLSILSGHWAARALHVAVEIGLADALGDEHLGAPDVAAAVDCDPLAIARLLRYLTRSEVVRERDNGTFELTERGKLLRSEDPFSGLIELYGTEFYDAWSEFPTAVRTGRTAFSHRYGVEHFEYFSTEPETSHRFDRSMQAVTRLVAEELSRSYPFVDGTTVVDIGGGNGTLLRTVLEDHAGVTGVVFDRSHVVEAAETERRPGGLRFVAGDFFAEVPGGADTYLLSRVLHDWNDEDCDRILRNCRRACASGARLLVLERLLPDRPGAPFDADLAAPWDLQMLAITGGQERSRDEYDKMMYANSFRVDSVIPMPVDLKLLVATAL</sequence>
<dbReference type="Pfam" id="PF00891">
    <property type="entry name" value="Methyltransf_2"/>
    <property type="match status" value="1"/>
</dbReference>
<organism evidence="6 7">
    <name type="scientific">Amycolatopsis decaplanina DSM 44594</name>
    <dbReference type="NCBI Taxonomy" id="1284240"/>
    <lineage>
        <taxon>Bacteria</taxon>
        <taxon>Bacillati</taxon>
        <taxon>Actinomycetota</taxon>
        <taxon>Actinomycetes</taxon>
        <taxon>Pseudonocardiales</taxon>
        <taxon>Pseudonocardiaceae</taxon>
        <taxon>Amycolatopsis</taxon>
    </lineage>
</organism>
<dbReference type="PANTHER" id="PTHR43712">
    <property type="entry name" value="PUTATIVE (AFU_ORTHOLOGUE AFUA_4G14580)-RELATED"/>
    <property type="match status" value="1"/>
</dbReference>
<dbReference type="InterPro" id="IPR029063">
    <property type="entry name" value="SAM-dependent_MTases_sf"/>
</dbReference>
<reference evidence="6 7" key="1">
    <citation type="journal article" date="2013" name="Genome Announc.">
        <title>Draft Genome Sequence of Amycolatopsis decaplanina Strain DSM 44594T.</title>
        <authorList>
            <person name="Kaur N."/>
            <person name="Kumar S."/>
            <person name="Bala M."/>
            <person name="Raghava G.P."/>
            <person name="Mayilraj S."/>
        </authorList>
    </citation>
    <scope>NUCLEOTIDE SEQUENCE [LARGE SCALE GENOMIC DNA]</scope>
    <source>
        <strain evidence="6 7">DSM 44594</strain>
    </source>
</reference>
<evidence type="ECO:0000256" key="1">
    <source>
        <dbReference type="ARBA" id="ARBA00022603"/>
    </source>
</evidence>
<protein>
    <submittedName>
        <fullName evidence="6">SAM-dependent O-methyltransferase</fullName>
    </submittedName>
</protein>
<keyword evidence="2 6" id="KW-0808">Transferase</keyword>
<dbReference type="SMR" id="M2ZYA5"/>
<dbReference type="InterPro" id="IPR036390">
    <property type="entry name" value="WH_DNA-bd_sf"/>
</dbReference>
<evidence type="ECO:0000259" key="4">
    <source>
        <dbReference type="Pfam" id="PF00891"/>
    </source>
</evidence>
<feature type="domain" description="O-methyltransferase dimerisation" evidence="5">
    <location>
        <begin position="230"/>
        <end position="304"/>
    </location>
</feature>
<dbReference type="GO" id="GO:0032259">
    <property type="term" value="P:methylation"/>
    <property type="evidence" value="ECO:0007669"/>
    <property type="project" value="UniProtKB-KW"/>
</dbReference>
<dbReference type="SUPFAM" id="SSF53335">
    <property type="entry name" value="S-adenosyl-L-methionine-dependent methyltransferases"/>
    <property type="match status" value="1"/>
</dbReference>
<evidence type="ECO:0000256" key="3">
    <source>
        <dbReference type="ARBA" id="ARBA00022691"/>
    </source>
</evidence>
<proteinExistence type="predicted"/>
<dbReference type="SUPFAM" id="SSF46785">
    <property type="entry name" value="Winged helix' DNA-binding domain"/>
    <property type="match status" value="1"/>
</dbReference>
<dbReference type="Proteomes" id="UP000054226">
    <property type="component" value="Unassembled WGS sequence"/>
</dbReference>
<dbReference type="Pfam" id="PF08100">
    <property type="entry name" value="Dimerisation"/>
    <property type="match status" value="1"/>
</dbReference>
<evidence type="ECO:0000259" key="5">
    <source>
        <dbReference type="Pfam" id="PF08100"/>
    </source>
</evidence>
<evidence type="ECO:0000256" key="2">
    <source>
        <dbReference type="ARBA" id="ARBA00022679"/>
    </source>
</evidence>
<dbReference type="CDD" id="cd02440">
    <property type="entry name" value="AdoMet_MTases"/>
    <property type="match status" value="1"/>
</dbReference>
<feature type="domain" description="O-methyltransferase C-terminal" evidence="4">
    <location>
        <begin position="325"/>
        <end position="531"/>
    </location>
</feature>